<organism evidence="14 15">
    <name type="scientific">Aquiflexum gelatinilyticum</name>
    <dbReference type="NCBI Taxonomy" id="2961943"/>
    <lineage>
        <taxon>Bacteria</taxon>
        <taxon>Pseudomonadati</taxon>
        <taxon>Bacteroidota</taxon>
        <taxon>Cytophagia</taxon>
        <taxon>Cytophagales</taxon>
        <taxon>Cyclobacteriaceae</taxon>
        <taxon>Aquiflexum</taxon>
    </lineage>
</organism>
<dbReference type="InterPro" id="IPR001610">
    <property type="entry name" value="PAC"/>
</dbReference>
<dbReference type="SMART" id="SM00388">
    <property type="entry name" value="HisKA"/>
    <property type="match status" value="1"/>
</dbReference>
<evidence type="ECO:0000259" key="13">
    <source>
        <dbReference type="PROSITE" id="PS50839"/>
    </source>
</evidence>
<feature type="domain" description="PAC" evidence="12">
    <location>
        <begin position="376"/>
        <end position="428"/>
    </location>
</feature>
<dbReference type="SMART" id="SM00091">
    <property type="entry name" value="PAS"/>
    <property type="match status" value="2"/>
</dbReference>
<feature type="domain" description="PAS" evidence="11">
    <location>
        <begin position="300"/>
        <end position="372"/>
    </location>
</feature>
<dbReference type="InterPro" id="IPR005467">
    <property type="entry name" value="His_kinase_dom"/>
</dbReference>
<dbReference type="CDD" id="cd00130">
    <property type="entry name" value="PAS"/>
    <property type="match status" value="2"/>
</dbReference>
<evidence type="ECO:0000256" key="8">
    <source>
        <dbReference type="ARBA" id="ARBA00022989"/>
    </source>
</evidence>
<keyword evidence="9" id="KW-0472">Membrane</keyword>
<dbReference type="PANTHER" id="PTHR43304:SF1">
    <property type="entry name" value="PAC DOMAIN-CONTAINING PROTEIN"/>
    <property type="match status" value="1"/>
</dbReference>
<protein>
    <recommendedName>
        <fullName evidence="3">histidine kinase</fullName>
        <ecNumber evidence="3">2.7.13.3</ecNumber>
    </recommendedName>
</protein>
<proteinExistence type="predicted"/>
<feature type="domain" description="PAC" evidence="12">
    <location>
        <begin position="508"/>
        <end position="560"/>
    </location>
</feature>
<dbReference type="NCBIfam" id="TIGR00229">
    <property type="entry name" value="sensory_box"/>
    <property type="match status" value="2"/>
</dbReference>
<evidence type="ECO:0000256" key="3">
    <source>
        <dbReference type="ARBA" id="ARBA00012438"/>
    </source>
</evidence>
<dbReference type="CDD" id="cd00082">
    <property type="entry name" value="HisKA"/>
    <property type="match status" value="1"/>
</dbReference>
<dbReference type="InterPro" id="IPR013655">
    <property type="entry name" value="PAS_fold_3"/>
</dbReference>
<dbReference type="SUPFAM" id="SSF55785">
    <property type="entry name" value="PYP-like sensor domain (PAS domain)"/>
    <property type="match status" value="2"/>
</dbReference>
<comment type="subcellular location">
    <subcellularLocation>
        <location evidence="2">Membrane</location>
    </subcellularLocation>
</comment>
<keyword evidence="15" id="KW-1185">Reference proteome</keyword>
<dbReference type="GO" id="GO:0000155">
    <property type="term" value="F:phosphorelay sensor kinase activity"/>
    <property type="evidence" value="ECO:0007669"/>
    <property type="project" value="InterPro"/>
</dbReference>
<dbReference type="Pfam" id="PF00512">
    <property type="entry name" value="HisKA"/>
    <property type="match status" value="1"/>
</dbReference>
<evidence type="ECO:0000256" key="4">
    <source>
        <dbReference type="ARBA" id="ARBA00022553"/>
    </source>
</evidence>
<dbReference type="SUPFAM" id="SSF47384">
    <property type="entry name" value="Homodimeric domain of signal transducing histidine kinase"/>
    <property type="match status" value="1"/>
</dbReference>
<reference evidence="14" key="1">
    <citation type="submission" date="2022-08" db="EMBL/GenBank/DDBJ databases">
        <authorList>
            <person name="Zhang D."/>
        </authorList>
    </citation>
    <scope>NUCLEOTIDE SEQUENCE</scope>
    <source>
        <strain evidence="14">XJ19-11</strain>
    </source>
</reference>
<sequence>MMRSKIKSLLKNFNKRPILTGIAVFFISLGLTQFLTYKDFLLIKSYEKESVIERTNLIEKKIMAGLSNALSATKTLAYIERKYGVGDDFNHIAHEILRNNPNLDAIQLLENGTIKYNYPLVGNEMVIGYDIFSDSLRSKEAIKAIESNTLFFAGPFELRQGGSGIVGRLPIYKENIFWGFAAVVVRLETFYEIIGIENLDQDLFAVQFSKINPDSGEEELFLPHQKNTFSGYTHSIPIPLGDWKLTVQLKESQAFSKNKKAFWLRIIFSVVLGMAAWYLAIQPSILQAKVNKQSKQLKKSNERFEYATLATSDAIWDWDLVTNKVYRSENFEKLFGYTSEDFSKHPDFWNRHIHSEDFQNSKIELENTLESKQEYWEQEFRFLKKDGTYAYVVDKGIIIRNENGKAIRLIGATQDISKIKATEFAIEKEKEFLKAMMENLSEGIIACDHNGHITVLNKTTREMFGFSKGEFEISKWKDYYKCYQPDGVTLVNENETPLYKALGGERVSQQELVIRSNNGQNKIVLCSGEQIKTTDGRIIGAVVVMLDITEKRKKDKDLTKMSEDLKARAAELEASNAELEQFAYVASHDLQEPLRMITSFLKLIEKKYNPILDEKGKQFIHFAMDGSIRMRQIITDLLEYSRAGNSIQPEEFSIQEILNEVVILEKNHIKRLGAVLTHDPLPNIYAVKVQIRQLLQNLINNSLKFTTPGSKPKIHIAYQECPKYWKFSVKDNGIGVAPEYHDKIFQIFQRLHTRQEYEGTGLGLANCKKIVENHQGKIKIISNEGMGSIIFFTLMKPDTFES</sequence>
<evidence type="ECO:0000256" key="2">
    <source>
        <dbReference type="ARBA" id="ARBA00004370"/>
    </source>
</evidence>
<evidence type="ECO:0000256" key="1">
    <source>
        <dbReference type="ARBA" id="ARBA00000085"/>
    </source>
</evidence>
<dbReference type="Pfam" id="PF08447">
    <property type="entry name" value="PAS_3"/>
    <property type="match status" value="1"/>
</dbReference>
<dbReference type="Proteomes" id="UP001142175">
    <property type="component" value="Unassembled WGS sequence"/>
</dbReference>
<feature type="domain" description="CHASE" evidence="13">
    <location>
        <begin position="114"/>
        <end position="199"/>
    </location>
</feature>
<dbReference type="Pfam" id="PF08448">
    <property type="entry name" value="PAS_4"/>
    <property type="match status" value="1"/>
</dbReference>
<dbReference type="PANTHER" id="PTHR43304">
    <property type="entry name" value="PHYTOCHROME-LIKE PROTEIN CPH1"/>
    <property type="match status" value="1"/>
</dbReference>
<keyword evidence="8" id="KW-1133">Transmembrane helix</keyword>
<dbReference type="InterPro" id="IPR042240">
    <property type="entry name" value="CHASE_sf"/>
</dbReference>
<dbReference type="InterPro" id="IPR052162">
    <property type="entry name" value="Sensor_kinase/Photoreceptor"/>
</dbReference>
<evidence type="ECO:0000256" key="9">
    <source>
        <dbReference type="ARBA" id="ARBA00023136"/>
    </source>
</evidence>
<keyword evidence="4" id="KW-0597">Phosphoprotein</keyword>
<dbReference type="InterPro" id="IPR004358">
    <property type="entry name" value="Sig_transdc_His_kin-like_C"/>
</dbReference>
<dbReference type="InterPro" id="IPR000700">
    <property type="entry name" value="PAS-assoc_C"/>
</dbReference>
<gene>
    <name evidence="14" type="ORF">NU887_09400</name>
</gene>
<evidence type="ECO:0000313" key="15">
    <source>
        <dbReference type="Proteomes" id="UP001142175"/>
    </source>
</evidence>
<dbReference type="InterPro" id="IPR003661">
    <property type="entry name" value="HisK_dim/P_dom"/>
</dbReference>
<dbReference type="AlphaFoldDB" id="A0A9X2P345"/>
<dbReference type="InterPro" id="IPR036097">
    <property type="entry name" value="HisK_dim/P_sf"/>
</dbReference>
<dbReference type="Gene3D" id="3.30.450.350">
    <property type="entry name" value="CHASE domain"/>
    <property type="match status" value="1"/>
</dbReference>
<dbReference type="Pfam" id="PF03924">
    <property type="entry name" value="CHASE"/>
    <property type="match status" value="1"/>
</dbReference>
<evidence type="ECO:0000259" key="10">
    <source>
        <dbReference type="PROSITE" id="PS50109"/>
    </source>
</evidence>
<keyword evidence="5" id="KW-0808">Transferase</keyword>
<evidence type="ECO:0000313" key="14">
    <source>
        <dbReference type="EMBL" id="MCR9015249.1"/>
    </source>
</evidence>
<dbReference type="PROSITE" id="PS50112">
    <property type="entry name" value="PAS"/>
    <property type="match status" value="2"/>
</dbReference>
<dbReference type="InterPro" id="IPR006189">
    <property type="entry name" value="CHASE_dom"/>
</dbReference>
<name>A0A9X2P345_9BACT</name>
<dbReference type="PROSITE" id="PS50113">
    <property type="entry name" value="PAC"/>
    <property type="match status" value="2"/>
</dbReference>
<dbReference type="SUPFAM" id="SSF55874">
    <property type="entry name" value="ATPase domain of HSP90 chaperone/DNA topoisomerase II/histidine kinase"/>
    <property type="match status" value="1"/>
</dbReference>
<evidence type="ECO:0000256" key="7">
    <source>
        <dbReference type="ARBA" id="ARBA00022777"/>
    </source>
</evidence>
<dbReference type="Gene3D" id="3.30.450.20">
    <property type="entry name" value="PAS domain"/>
    <property type="match status" value="2"/>
</dbReference>
<dbReference type="EC" id="2.7.13.3" evidence="3"/>
<dbReference type="GO" id="GO:0016020">
    <property type="term" value="C:membrane"/>
    <property type="evidence" value="ECO:0007669"/>
    <property type="project" value="UniProtKB-SubCell"/>
</dbReference>
<evidence type="ECO:0000256" key="6">
    <source>
        <dbReference type="ARBA" id="ARBA00022692"/>
    </source>
</evidence>
<dbReference type="InterPro" id="IPR035965">
    <property type="entry name" value="PAS-like_dom_sf"/>
</dbReference>
<dbReference type="InterPro" id="IPR000014">
    <property type="entry name" value="PAS"/>
</dbReference>
<keyword evidence="6" id="KW-0812">Transmembrane</keyword>
<dbReference type="InterPro" id="IPR013656">
    <property type="entry name" value="PAS_4"/>
</dbReference>
<dbReference type="InterPro" id="IPR003594">
    <property type="entry name" value="HATPase_dom"/>
</dbReference>
<dbReference type="PROSITE" id="PS50839">
    <property type="entry name" value="CHASE"/>
    <property type="match status" value="1"/>
</dbReference>
<comment type="caution">
    <text evidence="14">The sequence shown here is derived from an EMBL/GenBank/DDBJ whole genome shotgun (WGS) entry which is preliminary data.</text>
</comment>
<evidence type="ECO:0000259" key="11">
    <source>
        <dbReference type="PROSITE" id="PS50112"/>
    </source>
</evidence>
<dbReference type="SMART" id="SM01079">
    <property type="entry name" value="CHASE"/>
    <property type="match status" value="1"/>
</dbReference>
<feature type="domain" description="PAS" evidence="11">
    <location>
        <begin position="429"/>
        <end position="505"/>
    </location>
</feature>
<evidence type="ECO:0000256" key="5">
    <source>
        <dbReference type="ARBA" id="ARBA00022679"/>
    </source>
</evidence>
<dbReference type="SMART" id="SM00086">
    <property type="entry name" value="PAC"/>
    <property type="match status" value="2"/>
</dbReference>
<dbReference type="Pfam" id="PF02518">
    <property type="entry name" value="HATPase_c"/>
    <property type="match status" value="1"/>
</dbReference>
<comment type="catalytic activity">
    <reaction evidence="1">
        <text>ATP + protein L-histidine = ADP + protein N-phospho-L-histidine.</text>
        <dbReference type="EC" id="2.7.13.3"/>
    </reaction>
</comment>
<dbReference type="InterPro" id="IPR036890">
    <property type="entry name" value="HATPase_C_sf"/>
</dbReference>
<feature type="domain" description="Histidine kinase" evidence="10">
    <location>
        <begin position="585"/>
        <end position="798"/>
    </location>
</feature>
<dbReference type="Gene3D" id="1.10.287.130">
    <property type="match status" value="1"/>
</dbReference>
<dbReference type="PRINTS" id="PR00344">
    <property type="entry name" value="BCTRLSENSOR"/>
</dbReference>
<dbReference type="PROSITE" id="PS50109">
    <property type="entry name" value="HIS_KIN"/>
    <property type="match status" value="1"/>
</dbReference>
<evidence type="ECO:0000259" key="12">
    <source>
        <dbReference type="PROSITE" id="PS50113"/>
    </source>
</evidence>
<dbReference type="EMBL" id="JANSUY010000005">
    <property type="protein sequence ID" value="MCR9015249.1"/>
    <property type="molecule type" value="Genomic_DNA"/>
</dbReference>
<keyword evidence="7" id="KW-0418">Kinase</keyword>
<dbReference type="Gene3D" id="3.30.565.10">
    <property type="entry name" value="Histidine kinase-like ATPase, C-terminal domain"/>
    <property type="match status" value="1"/>
</dbReference>
<dbReference type="SMART" id="SM00387">
    <property type="entry name" value="HATPase_c"/>
    <property type="match status" value="1"/>
</dbReference>
<accession>A0A9X2P345</accession>